<comment type="catalytic activity">
    <reaction evidence="1">
        <text>S-ubiquitinyl-[E2 ubiquitin-conjugating enzyme]-L-cysteine + [acceptor protein]-L-lysine = [E2 ubiquitin-conjugating enzyme]-L-cysteine + N(6)-ubiquitinyl-[acceptor protein]-L-lysine.</text>
        <dbReference type="EC" id="2.3.2.26"/>
    </reaction>
</comment>
<feature type="domain" description="HECT" evidence="7">
    <location>
        <begin position="21"/>
        <end position="172"/>
    </location>
</feature>
<feature type="domain" description="HECT" evidence="7">
    <location>
        <begin position="191"/>
        <end position="251"/>
    </location>
</feature>
<evidence type="ECO:0000256" key="3">
    <source>
        <dbReference type="ARBA" id="ARBA00012485"/>
    </source>
</evidence>
<dbReference type="GO" id="GO:0005737">
    <property type="term" value="C:cytoplasm"/>
    <property type="evidence" value="ECO:0007669"/>
    <property type="project" value="TreeGrafter"/>
</dbReference>
<gene>
    <name evidence="8" type="ORF">CIB84_007763</name>
</gene>
<dbReference type="Proteomes" id="UP000237246">
    <property type="component" value="Unassembled WGS sequence"/>
</dbReference>
<protein>
    <recommendedName>
        <fullName evidence="3">HECT-type E3 ubiquitin transferase</fullName>
        <ecNumber evidence="3">2.3.2.26</ecNumber>
    </recommendedName>
</protein>
<dbReference type="GO" id="GO:0061630">
    <property type="term" value="F:ubiquitin protein ligase activity"/>
    <property type="evidence" value="ECO:0007669"/>
    <property type="project" value="UniProtKB-EC"/>
</dbReference>
<comment type="caution">
    <text evidence="8">The sequence shown here is derived from an EMBL/GenBank/DDBJ whole genome shotgun (WGS) entry which is preliminary data.</text>
</comment>
<comment type="pathway">
    <text evidence="2">Protein modification; protein ubiquitination.</text>
</comment>
<dbReference type="InterPro" id="IPR050409">
    <property type="entry name" value="E3_ubiq-protein_ligase"/>
</dbReference>
<evidence type="ECO:0000256" key="2">
    <source>
        <dbReference type="ARBA" id="ARBA00004906"/>
    </source>
</evidence>
<dbReference type="Pfam" id="PF00632">
    <property type="entry name" value="HECT"/>
    <property type="match status" value="2"/>
</dbReference>
<feature type="active site" description="Glycyl thioester intermediate" evidence="6">
    <location>
        <position position="219"/>
    </location>
</feature>
<dbReference type="GO" id="GO:0006511">
    <property type="term" value="P:ubiquitin-dependent protein catabolic process"/>
    <property type="evidence" value="ECO:0007669"/>
    <property type="project" value="TreeGrafter"/>
</dbReference>
<dbReference type="FunFam" id="3.90.1750.10:FF:000079">
    <property type="entry name" value="E3 ubiquitin-protein ligase"/>
    <property type="match status" value="1"/>
</dbReference>
<keyword evidence="4" id="KW-0808">Transferase</keyword>
<evidence type="ECO:0000259" key="7">
    <source>
        <dbReference type="PROSITE" id="PS50237"/>
    </source>
</evidence>
<dbReference type="EC" id="2.3.2.26" evidence="3"/>
<dbReference type="OrthoDB" id="423283at2759"/>
<dbReference type="PROSITE" id="PS50237">
    <property type="entry name" value="HECT"/>
    <property type="match status" value="2"/>
</dbReference>
<dbReference type="InterPro" id="IPR035983">
    <property type="entry name" value="Hect_E3_ubiquitin_ligase"/>
</dbReference>
<dbReference type="GO" id="GO:0007528">
    <property type="term" value="P:neuromuscular junction development"/>
    <property type="evidence" value="ECO:0007669"/>
    <property type="project" value="TreeGrafter"/>
</dbReference>
<evidence type="ECO:0000256" key="1">
    <source>
        <dbReference type="ARBA" id="ARBA00000885"/>
    </source>
</evidence>
<reference evidence="8 9" key="1">
    <citation type="submission" date="2018-01" db="EMBL/GenBank/DDBJ databases">
        <title>Comparison of the Chinese Bamboo Partridge and Red Junglefowl genome sequences highlights the importance of demography in genome evolution.</title>
        <authorList>
            <person name="Tiley G.P."/>
            <person name="Kimball R.T."/>
            <person name="Braun E.L."/>
            <person name="Burleigh J.G."/>
        </authorList>
    </citation>
    <scope>NUCLEOTIDE SEQUENCE [LARGE SCALE GENOMIC DNA]</scope>
    <source>
        <strain evidence="8">RTK389</strain>
        <tissue evidence="8">Blood</tissue>
    </source>
</reference>
<evidence type="ECO:0000313" key="9">
    <source>
        <dbReference type="Proteomes" id="UP000237246"/>
    </source>
</evidence>
<dbReference type="AlphaFoldDB" id="A0A2P4SWJ1"/>
<dbReference type="GO" id="GO:0031175">
    <property type="term" value="P:neuron projection development"/>
    <property type="evidence" value="ECO:0007669"/>
    <property type="project" value="TreeGrafter"/>
</dbReference>
<evidence type="ECO:0000313" key="8">
    <source>
        <dbReference type="EMBL" id="POI28488.1"/>
    </source>
</evidence>
<comment type="caution">
    <text evidence="6">Lacks conserved residue(s) required for the propagation of feature annotation.</text>
</comment>
<dbReference type="Gene3D" id="3.30.2410.10">
    <property type="entry name" value="Hect, E3 ligase catalytic domain"/>
    <property type="match status" value="1"/>
</dbReference>
<dbReference type="GO" id="GO:0048814">
    <property type="term" value="P:regulation of dendrite morphogenesis"/>
    <property type="evidence" value="ECO:0007669"/>
    <property type="project" value="TreeGrafter"/>
</dbReference>
<accession>A0A2P4SWJ1</accession>
<dbReference type="GO" id="GO:0016567">
    <property type="term" value="P:protein ubiquitination"/>
    <property type="evidence" value="ECO:0007669"/>
    <property type="project" value="TreeGrafter"/>
</dbReference>
<keyword evidence="5 6" id="KW-0833">Ubl conjugation pathway</keyword>
<dbReference type="Gene3D" id="3.90.1750.10">
    <property type="entry name" value="Hect, E3 ligase catalytic domains"/>
    <property type="match status" value="1"/>
</dbReference>
<name>A0A2P4SWJ1_BAMTH</name>
<keyword evidence="9" id="KW-1185">Reference proteome</keyword>
<dbReference type="GO" id="GO:0031623">
    <property type="term" value="P:receptor internalization"/>
    <property type="evidence" value="ECO:0007669"/>
    <property type="project" value="TreeGrafter"/>
</dbReference>
<evidence type="ECO:0000256" key="6">
    <source>
        <dbReference type="PROSITE-ProRule" id="PRU00104"/>
    </source>
</evidence>
<sequence>MKIHRTTILEDSYRRIIAVKRADFLKARLWIEFDGEKGLDYGGVAREWFFLLSKEMFNPYYGLFEYSATDNYTLQINPNSGLCNEDHLSYFKFIGRVAGMAVYHGKLLDAFFIRPFYKMMLQKPITLHDMESVDSEYYNSLRWILENDPAELDLRFIVDEELFGQGFFELIPQDLIKIFDENELEVRTEVLFPTGSNGPQLFTVEQWGTPEKLPRAHTCFNRLDLPPYDSFEDLWDKLLLAIENTQGFDGVD</sequence>
<dbReference type="InterPro" id="IPR000569">
    <property type="entry name" value="HECT_dom"/>
</dbReference>
<evidence type="ECO:0000256" key="5">
    <source>
        <dbReference type="ARBA" id="ARBA00022786"/>
    </source>
</evidence>
<dbReference type="SMART" id="SM00119">
    <property type="entry name" value="HECTc"/>
    <property type="match status" value="1"/>
</dbReference>
<dbReference type="SUPFAM" id="SSF56204">
    <property type="entry name" value="Hect, E3 ligase catalytic domain"/>
    <property type="match status" value="1"/>
</dbReference>
<dbReference type="GO" id="GO:0019871">
    <property type="term" value="F:sodium channel inhibitor activity"/>
    <property type="evidence" value="ECO:0007669"/>
    <property type="project" value="TreeGrafter"/>
</dbReference>
<dbReference type="PANTHER" id="PTHR11254:SF282">
    <property type="entry name" value="E3 UBIQUITIN-PROTEIN LIGASE NEDD4"/>
    <property type="match status" value="1"/>
</dbReference>
<dbReference type="PANTHER" id="PTHR11254">
    <property type="entry name" value="HECT DOMAIN UBIQUITIN-PROTEIN LIGASE"/>
    <property type="match status" value="1"/>
</dbReference>
<dbReference type="GO" id="GO:0050807">
    <property type="term" value="P:regulation of synapse organization"/>
    <property type="evidence" value="ECO:0007669"/>
    <property type="project" value="TreeGrafter"/>
</dbReference>
<evidence type="ECO:0000256" key="4">
    <source>
        <dbReference type="ARBA" id="ARBA00022679"/>
    </source>
</evidence>
<organism evidence="8 9">
    <name type="scientific">Bambusicola thoracicus</name>
    <name type="common">Chinese bamboo-partridge</name>
    <name type="synonym">Perdix thoracica</name>
    <dbReference type="NCBI Taxonomy" id="9083"/>
    <lineage>
        <taxon>Eukaryota</taxon>
        <taxon>Metazoa</taxon>
        <taxon>Chordata</taxon>
        <taxon>Craniata</taxon>
        <taxon>Vertebrata</taxon>
        <taxon>Euteleostomi</taxon>
        <taxon>Archelosauria</taxon>
        <taxon>Archosauria</taxon>
        <taxon>Dinosauria</taxon>
        <taxon>Saurischia</taxon>
        <taxon>Theropoda</taxon>
        <taxon>Coelurosauria</taxon>
        <taxon>Aves</taxon>
        <taxon>Neognathae</taxon>
        <taxon>Galloanserae</taxon>
        <taxon>Galliformes</taxon>
        <taxon>Phasianidae</taxon>
        <taxon>Perdicinae</taxon>
        <taxon>Bambusicola</taxon>
    </lineage>
</organism>
<dbReference type="GO" id="GO:0032801">
    <property type="term" value="P:receptor catabolic process"/>
    <property type="evidence" value="ECO:0007669"/>
    <property type="project" value="TreeGrafter"/>
</dbReference>
<dbReference type="GO" id="GO:0043197">
    <property type="term" value="C:dendritic spine"/>
    <property type="evidence" value="ECO:0007669"/>
    <property type="project" value="TreeGrafter"/>
</dbReference>
<proteinExistence type="predicted"/>
<dbReference type="EMBL" id="PPHD01019161">
    <property type="protein sequence ID" value="POI28488.1"/>
    <property type="molecule type" value="Genomic_DNA"/>
</dbReference>